<feature type="transmembrane region" description="Helical" evidence="1">
    <location>
        <begin position="68"/>
        <end position="88"/>
    </location>
</feature>
<keyword evidence="1" id="KW-0472">Membrane</keyword>
<gene>
    <name evidence="2" type="ORF">B7Z12_16680</name>
</gene>
<dbReference type="GO" id="GO:0016020">
    <property type="term" value="C:membrane"/>
    <property type="evidence" value="ECO:0007669"/>
    <property type="project" value="InterPro"/>
</dbReference>
<accession>A0A258CWY8</accession>
<name>A0A258CWY8_CAUVI</name>
<feature type="transmembrane region" description="Helical" evidence="1">
    <location>
        <begin position="100"/>
        <end position="119"/>
    </location>
</feature>
<dbReference type="Pfam" id="PF05656">
    <property type="entry name" value="DUF805"/>
    <property type="match status" value="1"/>
</dbReference>
<evidence type="ECO:0000313" key="2">
    <source>
        <dbReference type="EMBL" id="OYX00150.1"/>
    </source>
</evidence>
<evidence type="ECO:0008006" key="4">
    <source>
        <dbReference type="Google" id="ProtNLM"/>
    </source>
</evidence>
<reference evidence="2 3" key="1">
    <citation type="submission" date="2017-03" db="EMBL/GenBank/DDBJ databases">
        <title>Lifting the veil on microbial sulfur biogeochemistry in mining wastewaters.</title>
        <authorList>
            <person name="Kantor R.S."/>
            <person name="Colenbrander Nelson T."/>
            <person name="Marshall S."/>
            <person name="Bennett D."/>
            <person name="Apte S."/>
            <person name="Camacho D."/>
            <person name="Thomas B.C."/>
            <person name="Warren L.A."/>
            <person name="Banfield J.F."/>
        </authorList>
    </citation>
    <scope>NUCLEOTIDE SEQUENCE [LARGE SCALE GENOMIC DNA]</scope>
    <source>
        <strain evidence="2">32-67-7</strain>
    </source>
</reference>
<protein>
    <recommendedName>
        <fullName evidence="4">DUF805 domain-containing protein</fullName>
    </recommendedName>
</protein>
<dbReference type="EMBL" id="NCDQ01000335">
    <property type="protein sequence ID" value="OYX00150.1"/>
    <property type="molecule type" value="Genomic_DNA"/>
</dbReference>
<dbReference type="AlphaFoldDB" id="A0A258CWY8"/>
<dbReference type="InterPro" id="IPR008523">
    <property type="entry name" value="DUF805"/>
</dbReference>
<keyword evidence="1" id="KW-1133">Transmembrane helix</keyword>
<keyword evidence="1" id="KW-0812">Transmembrane</keyword>
<sequence>MIRQWFDARGVIGRDAYLAQTTLAWLIGHLGFIVYFCVFASSSGFAGLGGMLDHRAMTLDAIARDAGWVWAGLTAGLWLAQVWALAALSSKRLHDIGQGGWLAGLALVPGIGVVAWLGLCAWPTKGAGVVRTA</sequence>
<feature type="transmembrane region" description="Helical" evidence="1">
    <location>
        <begin position="23"/>
        <end position="48"/>
    </location>
</feature>
<dbReference type="Proteomes" id="UP000215616">
    <property type="component" value="Unassembled WGS sequence"/>
</dbReference>
<evidence type="ECO:0000256" key="1">
    <source>
        <dbReference type="SAM" id="Phobius"/>
    </source>
</evidence>
<comment type="caution">
    <text evidence="2">The sequence shown here is derived from an EMBL/GenBank/DDBJ whole genome shotgun (WGS) entry which is preliminary data.</text>
</comment>
<organism evidence="2 3">
    <name type="scientific">Caulobacter vibrioides</name>
    <name type="common">Caulobacter crescentus</name>
    <dbReference type="NCBI Taxonomy" id="155892"/>
    <lineage>
        <taxon>Bacteria</taxon>
        <taxon>Pseudomonadati</taxon>
        <taxon>Pseudomonadota</taxon>
        <taxon>Alphaproteobacteria</taxon>
        <taxon>Caulobacterales</taxon>
        <taxon>Caulobacteraceae</taxon>
        <taxon>Caulobacter</taxon>
    </lineage>
</organism>
<evidence type="ECO:0000313" key="3">
    <source>
        <dbReference type="Proteomes" id="UP000215616"/>
    </source>
</evidence>
<proteinExistence type="predicted"/>